<accession>C0VZZ8</accession>
<protein>
    <submittedName>
        <fullName evidence="2">Uncharacterized protein</fullName>
    </submittedName>
</protein>
<evidence type="ECO:0000313" key="2">
    <source>
        <dbReference type="EMBL" id="EEH63857.1"/>
    </source>
</evidence>
<name>C0VZZ8_9ACTO</name>
<feature type="transmembrane region" description="Helical" evidence="1">
    <location>
        <begin position="41"/>
        <end position="64"/>
    </location>
</feature>
<dbReference type="Proteomes" id="UP000010301">
    <property type="component" value="Unassembled WGS sequence"/>
</dbReference>
<feature type="transmembrane region" description="Helical" evidence="1">
    <location>
        <begin position="76"/>
        <end position="96"/>
    </location>
</feature>
<dbReference type="EMBL" id="ACFG01000030">
    <property type="protein sequence ID" value="EEH63857.1"/>
    <property type="molecule type" value="Genomic_DNA"/>
</dbReference>
<dbReference type="HOGENOM" id="CLU_1792318_0_0_11"/>
<evidence type="ECO:0000313" key="3">
    <source>
        <dbReference type="Proteomes" id="UP000010301"/>
    </source>
</evidence>
<keyword evidence="1" id="KW-1133">Transmembrane helix</keyword>
<comment type="caution">
    <text evidence="2">The sequence shown here is derived from an EMBL/GenBank/DDBJ whole genome shotgun (WGS) entry which is preliminary data.</text>
</comment>
<feature type="transmembrane region" description="Helical" evidence="1">
    <location>
        <begin position="102"/>
        <end position="119"/>
    </location>
</feature>
<evidence type="ECO:0000256" key="1">
    <source>
        <dbReference type="SAM" id="Phobius"/>
    </source>
</evidence>
<keyword evidence="1" id="KW-0472">Membrane</keyword>
<reference evidence="2 3" key="1">
    <citation type="submission" date="2009-01" db="EMBL/GenBank/DDBJ databases">
        <authorList>
            <person name="Qin X."/>
            <person name="Bachman B."/>
            <person name="Battles P."/>
            <person name="Bell A."/>
            <person name="Bess C."/>
            <person name="Bickham C."/>
            <person name="Chaboub L."/>
            <person name="Chen D."/>
            <person name="Coyle M."/>
            <person name="Deiros D.R."/>
            <person name="Dinh H."/>
            <person name="Forbes L."/>
            <person name="Fowler G."/>
            <person name="Francisco L."/>
            <person name="Fu Q."/>
            <person name="Gubbala S."/>
            <person name="Hale W."/>
            <person name="Han Y."/>
            <person name="Hemphill L."/>
            <person name="Highlander S.K."/>
            <person name="Hirani K."/>
            <person name="Hogues M."/>
            <person name="Jackson L."/>
            <person name="Jakkamsetti A."/>
            <person name="Javaid M."/>
            <person name="Jiang H."/>
            <person name="Korchina V."/>
            <person name="Kovar C."/>
            <person name="Lara F."/>
            <person name="Lee S."/>
            <person name="Mata R."/>
            <person name="Mathew T."/>
            <person name="Moen C."/>
            <person name="Morales K."/>
            <person name="Munidasa M."/>
            <person name="Nazareth L."/>
            <person name="Ngo R."/>
            <person name="Nguyen L."/>
            <person name="Okwuonu G."/>
            <person name="Ongeri F."/>
            <person name="Patil S."/>
            <person name="Petrosino J."/>
            <person name="Pham C."/>
            <person name="Pham P."/>
            <person name="Pu L.-L."/>
            <person name="Puazo M."/>
            <person name="Raj R."/>
            <person name="Reid J."/>
            <person name="Rouhana J."/>
            <person name="Saada N."/>
            <person name="Shang Y."/>
            <person name="Simmons D."/>
            <person name="Thornton R."/>
            <person name="Warren J."/>
            <person name="Weissenberger G."/>
            <person name="Zhang J."/>
            <person name="Zhang L."/>
            <person name="Zhou C."/>
            <person name="Zhu D."/>
            <person name="Muzny D."/>
            <person name="Worley K."/>
            <person name="Gibbs R."/>
        </authorList>
    </citation>
    <scope>NUCLEOTIDE SEQUENCE [LARGE SCALE GENOMIC DNA]</scope>
    <source>
        <strain evidence="2 3">DSM 15436</strain>
    </source>
</reference>
<keyword evidence="1" id="KW-0812">Transmembrane</keyword>
<proteinExistence type="predicted"/>
<dbReference type="RefSeq" id="WP_006546648.1">
    <property type="nucleotide sequence ID" value="NZ_DS999543.1"/>
</dbReference>
<feature type="transmembrane region" description="Helical" evidence="1">
    <location>
        <begin position="16"/>
        <end position="35"/>
    </location>
</feature>
<organism evidence="2 3">
    <name type="scientific">Gleimia coleocanis DSM 15436</name>
    <dbReference type="NCBI Taxonomy" id="525245"/>
    <lineage>
        <taxon>Bacteria</taxon>
        <taxon>Bacillati</taxon>
        <taxon>Actinomycetota</taxon>
        <taxon>Actinomycetes</taxon>
        <taxon>Actinomycetales</taxon>
        <taxon>Actinomycetaceae</taxon>
        <taxon>Gleimia</taxon>
    </lineage>
</organism>
<dbReference type="STRING" id="525245.HMPREF0044_0876"/>
<keyword evidence="3" id="KW-1185">Reference proteome</keyword>
<gene>
    <name evidence="2" type="ORF">HMPREF0044_0876</name>
</gene>
<sequence length="144" mass="15170">MTTNNLSGAVLKLGKLLPMVAAGVLGVSLPVAWLFEKSVVSALVGGGVGLILAFVTATTLRYGVKKRDFQAAFIGIDYLLKAILLIGTLLIAKHVVGLDNRIVALVLVLSILLQSFVQVRALTNLSGPVVEPIRDAHNVANESE</sequence>
<dbReference type="AlphaFoldDB" id="C0VZZ8"/>